<accession>A0A6I6ML47</accession>
<dbReference type="Proteomes" id="UP000431269">
    <property type="component" value="Chromosome"/>
</dbReference>
<evidence type="ECO:0000313" key="2">
    <source>
        <dbReference type="Proteomes" id="UP000431269"/>
    </source>
</evidence>
<reference evidence="2" key="1">
    <citation type="submission" date="2019-12" db="EMBL/GenBank/DDBJ databases">
        <title>Complete genome of Terracaulis silvestris 0127_4.</title>
        <authorList>
            <person name="Vieira S."/>
            <person name="Riedel T."/>
            <person name="Sproer C."/>
            <person name="Pascual J."/>
            <person name="Boedeker C."/>
            <person name="Overmann J."/>
        </authorList>
    </citation>
    <scope>NUCLEOTIDE SEQUENCE [LARGE SCALE GENOMIC DNA]</scope>
    <source>
        <strain evidence="2">0127_4</strain>
    </source>
</reference>
<dbReference type="KEGG" id="tsv:DSM104635_00783"/>
<name>A0A6I6ML47_9CAUL</name>
<dbReference type="AlphaFoldDB" id="A0A6I6ML47"/>
<evidence type="ECO:0000313" key="1">
    <source>
        <dbReference type="EMBL" id="QGZ93968.1"/>
    </source>
</evidence>
<organism evidence="1 2">
    <name type="scientific">Terricaulis silvestris</name>
    <dbReference type="NCBI Taxonomy" id="2686094"/>
    <lineage>
        <taxon>Bacteria</taxon>
        <taxon>Pseudomonadati</taxon>
        <taxon>Pseudomonadota</taxon>
        <taxon>Alphaproteobacteria</taxon>
        <taxon>Caulobacterales</taxon>
        <taxon>Caulobacteraceae</taxon>
        <taxon>Terricaulis</taxon>
    </lineage>
</organism>
<dbReference type="EMBL" id="CP047045">
    <property type="protein sequence ID" value="QGZ93968.1"/>
    <property type="molecule type" value="Genomic_DNA"/>
</dbReference>
<proteinExistence type="predicted"/>
<sequence>MVRAYTDDPRDHVGRQVDLTTVDGLVAPDPQGFNLDDYVGFTYRGKPVVDLDQVVVQIDSGSHDKVNSGKITYSFLNMDHLTGLFNNPTIGFTAGDGVNPFSEAQKAEARQSI</sequence>
<gene>
    <name evidence="1" type="ORF">DSM104635_00783</name>
</gene>
<protein>
    <submittedName>
        <fullName evidence="1">Uncharacterized protein</fullName>
    </submittedName>
</protein>
<dbReference type="RefSeq" id="WP_158764944.1">
    <property type="nucleotide sequence ID" value="NZ_CP047045.1"/>
</dbReference>
<keyword evidence="2" id="KW-1185">Reference proteome</keyword>